<reference evidence="3" key="2">
    <citation type="submission" date="2013-12" db="EMBL/GenBank/DDBJ databases">
        <title>Evolution of pathogenesis and genome organization in the Tremellales.</title>
        <authorList>
            <person name="Cuomo C."/>
            <person name="Litvintseva A."/>
            <person name="Heitman J."/>
            <person name="Chen Y."/>
            <person name="Sun S."/>
            <person name="Springer D."/>
            <person name="Dromer F."/>
            <person name="Young S."/>
            <person name="Zeng Q."/>
            <person name="Chapman S."/>
            <person name="Gujja S."/>
            <person name="Saif S."/>
            <person name="Birren B."/>
        </authorList>
    </citation>
    <scope>NUCLEOTIDE SEQUENCE [LARGE SCALE GENOMIC DNA]</scope>
    <source>
        <strain evidence="3">CBS 10435</strain>
    </source>
</reference>
<evidence type="ECO:0000313" key="2">
    <source>
        <dbReference type="EMBL" id="OCF62291.1"/>
    </source>
</evidence>
<proteinExistence type="predicted"/>
<feature type="compositionally biased region" description="Polar residues" evidence="1">
    <location>
        <begin position="55"/>
        <end position="64"/>
    </location>
</feature>
<sequence>MRATVEGPLDPHMYQPRATKSTWAEHKLTATQVEPTHSSVSSSLSASAIDDRNRQLSSEGTNANESKDGSKRQPTTADEMTRTSTQYSDLIPVNPSPFAPYGVTEPPCVSWIRSESTETLDDRPSEEIDPRDTNHHALRILRPSYYPEESRRNKKRGLNNHESSEYRDQEQTIDGSRADQGSGSLCGSFKECLRSFTG</sequence>
<dbReference type="EMBL" id="KI669459">
    <property type="protein sequence ID" value="OCF62291.1"/>
    <property type="molecule type" value="Genomic_DNA"/>
</dbReference>
<feature type="compositionally biased region" description="Low complexity" evidence="1">
    <location>
        <begin position="38"/>
        <end position="48"/>
    </location>
</feature>
<feature type="compositionally biased region" description="Polar residues" evidence="1">
    <location>
        <begin position="72"/>
        <end position="88"/>
    </location>
</feature>
<organism evidence="2 3">
    <name type="scientific">Kwoniella mangroviensis CBS 10435</name>
    <dbReference type="NCBI Taxonomy" id="1331196"/>
    <lineage>
        <taxon>Eukaryota</taxon>
        <taxon>Fungi</taxon>
        <taxon>Dikarya</taxon>
        <taxon>Basidiomycota</taxon>
        <taxon>Agaricomycotina</taxon>
        <taxon>Tremellomycetes</taxon>
        <taxon>Tremellales</taxon>
        <taxon>Cryptococcaceae</taxon>
        <taxon>Kwoniella</taxon>
    </lineage>
</organism>
<feature type="compositionally biased region" description="Basic and acidic residues" evidence="1">
    <location>
        <begin position="120"/>
        <end position="135"/>
    </location>
</feature>
<protein>
    <submittedName>
        <fullName evidence="2">Uncharacterized protein</fullName>
    </submittedName>
</protein>
<accession>A0A1B9J3C7</accession>
<keyword evidence="3" id="KW-1185">Reference proteome</keyword>
<feature type="region of interest" description="Disordered" evidence="1">
    <location>
        <begin position="1"/>
        <end position="93"/>
    </location>
</feature>
<feature type="region of interest" description="Disordered" evidence="1">
    <location>
        <begin position="116"/>
        <end position="187"/>
    </location>
</feature>
<evidence type="ECO:0000256" key="1">
    <source>
        <dbReference type="SAM" id="MobiDB-lite"/>
    </source>
</evidence>
<dbReference type="AlphaFoldDB" id="A0A1B9J3C7"/>
<name>A0A1B9J3C7_9TREE</name>
<reference evidence="2 3" key="1">
    <citation type="submission" date="2013-07" db="EMBL/GenBank/DDBJ databases">
        <title>The Genome Sequence of Kwoniella mangroviensis CBS10435.</title>
        <authorList>
            <consortium name="The Broad Institute Genome Sequencing Platform"/>
            <person name="Cuomo C."/>
            <person name="Litvintseva A."/>
            <person name="Chen Y."/>
            <person name="Heitman J."/>
            <person name="Sun S."/>
            <person name="Springer D."/>
            <person name="Dromer F."/>
            <person name="Young S.K."/>
            <person name="Zeng Q."/>
            <person name="Gargeya S."/>
            <person name="Fitzgerald M."/>
            <person name="Abouelleil A."/>
            <person name="Alvarado L."/>
            <person name="Berlin A.M."/>
            <person name="Chapman S.B."/>
            <person name="Dewar J."/>
            <person name="Goldberg J."/>
            <person name="Griggs A."/>
            <person name="Gujja S."/>
            <person name="Hansen M."/>
            <person name="Howarth C."/>
            <person name="Imamovic A."/>
            <person name="Larimer J."/>
            <person name="McCowan C."/>
            <person name="Murphy C."/>
            <person name="Pearson M."/>
            <person name="Priest M."/>
            <person name="Roberts A."/>
            <person name="Saif S."/>
            <person name="Shea T."/>
            <person name="Sykes S."/>
            <person name="Wortman J."/>
            <person name="Nusbaum C."/>
            <person name="Birren B."/>
        </authorList>
    </citation>
    <scope>NUCLEOTIDE SEQUENCE [LARGE SCALE GENOMIC DNA]</scope>
    <source>
        <strain evidence="2 3">CBS 10435</strain>
    </source>
</reference>
<evidence type="ECO:0000313" key="3">
    <source>
        <dbReference type="Proteomes" id="UP000092583"/>
    </source>
</evidence>
<gene>
    <name evidence="2" type="ORF">L486_01959</name>
</gene>
<dbReference type="Proteomes" id="UP000092583">
    <property type="component" value="Unassembled WGS sequence"/>
</dbReference>